<dbReference type="PANTHER" id="PTHR42928:SF5">
    <property type="entry name" value="BLR1237 PROTEIN"/>
    <property type="match status" value="1"/>
</dbReference>
<dbReference type="AlphaFoldDB" id="A0A345ZQB7"/>
<sequence length="328" mass="34662">MLMDRRTFMGFAALTAGYGLRCTSATAQTNFPNGPVRLVVPYPPGGVVDVVARNWAEAMRRYGTVVVENVSGGGGTIGAATVARSRADGQTVLFGETGCLIISPSLLKPAPYDPIADFAPVSMLFSADNLMVVNPDLPVKTLAEFISYAKAPENKVAYASAGIGTSTHLTGELFKQLTGASNIVHVPYRGAGPALVDVMAGIVPMCTPNVTTQILDYHRAGKLRILAVCSAARLKIAPEIPTASETLPGMIMRIVGGVIVPAKTPDTIVSQLAQMNQAAVKDERLVMSLNNAGLELRTDLSVAAAREFLKQESDRLHPIMKMAGIQAQ</sequence>
<dbReference type="OrthoDB" id="8200334at2"/>
<dbReference type="Proteomes" id="UP000254889">
    <property type="component" value="Chromosome"/>
</dbReference>
<dbReference type="Pfam" id="PF03401">
    <property type="entry name" value="TctC"/>
    <property type="match status" value="1"/>
</dbReference>
<keyword evidence="4" id="KW-1185">Reference proteome</keyword>
<reference evidence="3 4" key="1">
    <citation type="submission" date="2018-07" db="EMBL/GenBank/DDBJ databases">
        <authorList>
            <person name="Quirk P.G."/>
            <person name="Krulwich T.A."/>
        </authorList>
    </citation>
    <scope>NUCLEOTIDE SEQUENCE [LARGE SCALE GENOMIC DNA]</scope>
    <source>
        <strain evidence="3 4">CC-BB4</strain>
    </source>
</reference>
<dbReference type="Gene3D" id="3.40.190.150">
    <property type="entry name" value="Bordetella uptake gene, domain 1"/>
    <property type="match status" value="1"/>
</dbReference>
<dbReference type="CDD" id="cd07012">
    <property type="entry name" value="PBP2_Bug_TTT"/>
    <property type="match status" value="1"/>
</dbReference>
<proteinExistence type="inferred from homology"/>
<dbReference type="PIRSF" id="PIRSF017082">
    <property type="entry name" value="YflP"/>
    <property type="match status" value="1"/>
</dbReference>
<dbReference type="EMBL" id="CP031417">
    <property type="protein sequence ID" value="AXK79114.1"/>
    <property type="molecule type" value="Genomic_DNA"/>
</dbReference>
<dbReference type="PANTHER" id="PTHR42928">
    <property type="entry name" value="TRICARBOXYLATE-BINDING PROTEIN"/>
    <property type="match status" value="1"/>
</dbReference>
<name>A0A345ZQB7_9HYPH</name>
<dbReference type="InterPro" id="IPR042100">
    <property type="entry name" value="Bug_dom1"/>
</dbReference>
<dbReference type="KEGG" id="ptaw:DW352_00415"/>
<keyword evidence="2" id="KW-0732">Signal</keyword>
<evidence type="ECO:0000256" key="1">
    <source>
        <dbReference type="ARBA" id="ARBA00006987"/>
    </source>
</evidence>
<evidence type="ECO:0000256" key="2">
    <source>
        <dbReference type="SAM" id="SignalP"/>
    </source>
</evidence>
<feature type="signal peptide" evidence="2">
    <location>
        <begin position="1"/>
        <end position="27"/>
    </location>
</feature>
<protein>
    <submittedName>
        <fullName evidence="3">Tripartite tricarboxylate transporter substrate binding protein</fullName>
    </submittedName>
</protein>
<evidence type="ECO:0000313" key="4">
    <source>
        <dbReference type="Proteomes" id="UP000254889"/>
    </source>
</evidence>
<dbReference type="Gene3D" id="3.40.190.10">
    <property type="entry name" value="Periplasmic binding protein-like II"/>
    <property type="match status" value="1"/>
</dbReference>
<feature type="chain" id="PRO_5016823079" evidence="2">
    <location>
        <begin position="28"/>
        <end position="328"/>
    </location>
</feature>
<organism evidence="3 4">
    <name type="scientific">Pseudolabrys taiwanensis</name>
    <dbReference type="NCBI Taxonomy" id="331696"/>
    <lineage>
        <taxon>Bacteria</taxon>
        <taxon>Pseudomonadati</taxon>
        <taxon>Pseudomonadota</taxon>
        <taxon>Alphaproteobacteria</taxon>
        <taxon>Hyphomicrobiales</taxon>
        <taxon>Xanthobacteraceae</taxon>
        <taxon>Pseudolabrys</taxon>
    </lineage>
</organism>
<comment type="similarity">
    <text evidence="1">Belongs to the UPF0065 (bug) family.</text>
</comment>
<evidence type="ECO:0000313" key="3">
    <source>
        <dbReference type="EMBL" id="AXK79114.1"/>
    </source>
</evidence>
<accession>A0A345ZQB7</accession>
<dbReference type="InterPro" id="IPR005064">
    <property type="entry name" value="BUG"/>
</dbReference>
<gene>
    <name evidence="3" type="ORF">DW352_00415</name>
</gene>